<accession>A0A9P0FL46</accession>
<name>A0A9P0FL46_BRAAE</name>
<evidence type="ECO:0000259" key="2">
    <source>
        <dbReference type="PROSITE" id="PS51029"/>
    </source>
</evidence>
<dbReference type="InterPro" id="IPR006578">
    <property type="entry name" value="MADF-dom"/>
</dbReference>
<dbReference type="Pfam" id="PF10545">
    <property type="entry name" value="MADF_DNA_bdg"/>
    <property type="match status" value="1"/>
</dbReference>
<feature type="domain" description="MADF" evidence="2">
    <location>
        <begin position="12"/>
        <end position="92"/>
    </location>
</feature>
<dbReference type="Proteomes" id="UP001154078">
    <property type="component" value="Chromosome 8"/>
</dbReference>
<dbReference type="OrthoDB" id="6748357at2759"/>
<gene>
    <name evidence="3" type="ORF">MELIAE_LOCUS11062</name>
</gene>
<dbReference type="PANTHER" id="PTHR12243:SF69">
    <property type="entry name" value="SI:CH73-59F11.3"/>
    <property type="match status" value="1"/>
</dbReference>
<evidence type="ECO:0000256" key="1">
    <source>
        <dbReference type="SAM" id="MobiDB-lite"/>
    </source>
</evidence>
<feature type="region of interest" description="Disordered" evidence="1">
    <location>
        <begin position="70"/>
        <end position="92"/>
    </location>
</feature>
<organism evidence="3 4">
    <name type="scientific">Brassicogethes aeneus</name>
    <name type="common">Rape pollen beetle</name>
    <name type="synonym">Meligethes aeneus</name>
    <dbReference type="NCBI Taxonomy" id="1431903"/>
    <lineage>
        <taxon>Eukaryota</taxon>
        <taxon>Metazoa</taxon>
        <taxon>Ecdysozoa</taxon>
        <taxon>Arthropoda</taxon>
        <taxon>Hexapoda</taxon>
        <taxon>Insecta</taxon>
        <taxon>Pterygota</taxon>
        <taxon>Neoptera</taxon>
        <taxon>Endopterygota</taxon>
        <taxon>Coleoptera</taxon>
        <taxon>Polyphaga</taxon>
        <taxon>Cucujiformia</taxon>
        <taxon>Nitidulidae</taxon>
        <taxon>Meligethinae</taxon>
        <taxon>Brassicogethes</taxon>
    </lineage>
</organism>
<dbReference type="InterPro" id="IPR039353">
    <property type="entry name" value="TF_Adf1"/>
</dbReference>
<reference evidence="3" key="1">
    <citation type="submission" date="2021-12" db="EMBL/GenBank/DDBJ databases">
        <authorList>
            <person name="King R."/>
        </authorList>
    </citation>
    <scope>NUCLEOTIDE SEQUENCE</scope>
</reference>
<protein>
    <recommendedName>
        <fullName evidence="2">MADF domain-containing protein</fullName>
    </recommendedName>
</protein>
<dbReference type="AlphaFoldDB" id="A0A9P0FL46"/>
<dbReference type="EMBL" id="OV121139">
    <property type="protein sequence ID" value="CAH0561725.1"/>
    <property type="molecule type" value="Genomic_DNA"/>
</dbReference>
<dbReference type="PANTHER" id="PTHR12243">
    <property type="entry name" value="MADF DOMAIN TRANSCRIPTION FACTOR"/>
    <property type="match status" value="1"/>
</dbReference>
<proteinExistence type="predicted"/>
<sequence length="92" mass="11075">MSEKENTCVPEEFIAEVMEYPFLYDKRQPMFKDAKKKERIWNEIGKNFNHPGEEAKQYFKSLERKVWKDKKQREKATRSGAGATRKKETERD</sequence>
<dbReference type="GO" id="GO:0005667">
    <property type="term" value="C:transcription regulator complex"/>
    <property type="evidence" value="ECO:0007669"/>
    <property type="project" value="TreeGrafter"/>
</dbReference>
<dbReference type="PROSITE" id="PS51029">
    <property type="entry name" value="MADF"/>
    <property type="match status" value="1"/>
</dbReference>
<evidence type="ECO:0000313" key="4">
    <source>
        <dbReference type="Proteomes" id="UP001154078"/>
    </source>
</evidence>
<evidence type="ECO:0000313" key="3">
    <source>
        <dbReference type="EMBL" id="CAH0561725.1"/>
    </source>
</evidence>
<keyword evidence="4" id="KW-1185">Reference proteome</keyword>
<dbReference type="GO" id="GO:0005634">
    <property type="term" value="C:nucleus"/>
    <property type="evidence" value="ECO:0007669"/>
    <property type="project" value="TreeGrafter"/>
</dbReference>
<dbReference type="GO" id="GO:0006357">
    <property type="term" value="P:regulation of transcription by RNA polymerase II"/>
    <property type="evidence" value="ECO:0007669"/>
    <property type="project" value="TreeGrafter"/>
</dbReference>